<dbReference type="PANTHER" id="PTHR14226:SF29">
    <property type="entry name" value="NEUROPATHY TARGET ESTERASE SWS"/>
    <property type="match status" value="1"/>
</dbReference>
<sequence length="427" mass="49391">MINLKQALVLAGGGSKGAYQAGCIKALIELGYNFNIVTGTSVGALNALLVVQKDYEALYKLWDEIKISDVLKDPINLNFSIESMISQTNLIEPFFKSYINEKGADITPLKKKIRSLYNDKKLFDSNIDYGIVTVKYPSLSPLQITKKDMKPNEPVEYAIASASCFPAFPIHYINKQGYIDGGYYDNLPISLALKMKADKIIAIELSREITHDHFNNRPYIKLIRPSYDLGGFLDFNRELLDWRIKLGYYDTLKAFNKLIGYRFIFYNCDIDINILNKFYWSVISFEAALNKNIINKTLFSSNLPLTDLLKADTYLDNLNLKDYFIRGIEITMEYFHFQSDLVYDFNKTYLEISNIFFKKYYSNYTRKNNLKNISIKEIFSSIKKLTSLEIICTFYRSIKDKEKIEPKLINNIFLNEYLIALVLSCIN</sequence>
<feature type="active site" description="Proton acceptor" evidence="4">
    <location>
        <position position="180"/>
    </location>
</feature>
<dbReference type="GO" id="GO:0016787">
    <property type="term" value="F:hydrolase activity"/>
    <property type="evidence" value="ECO:0007669"/>
    <property type="project" value="UniProtKB-UniRule"/>
</dbReference>
<evidence type="ECO:0000256" key="2">
    <source>
        <dbReference type="ARBA" id="ARBA00022963"/>
    </source>
</evidence>
<evidence type="ECO:0000256" key="1">
    <source>
        <dbReference type="ARBA" id="ARBA00022801"/>
    </source>
</evidence>
<dbReference type="EMBL" id="DYWV01000103">
    <property type="protein sequence ID" value="HJF39857.1"/>
    <property type="molecule type" value="Genomic_DNA"/>
</dbReference>
<reference evidence="6" key="1">
    <citation type="journal article" date="2021" name="PeerJ">
        <title>Extensive microbial diversity within the chicken gut microbiome revealed by metagenomics and culture.</title>
        <authorList>
            <person name="Gilroy R."/>
            <person name="Ravi A."/>
            <person name="Getino M."/>
            <person name="Pursley I."/>
            <person name="Horton D.L."/>
            <person name="Alikhan N.F."/>
            <person name="Baker D."/>
            <person name="Gharbi K."/>
            <person name="Hall N."/>
            <person name="Watson M."/>
            <person name="Adriaenssens E.M."/>
            <person name="Foster-Nyarko E."/>
            <person name="Jarju S."/>
            <person name="Secka A."/>
            <person name="Antonio M."/>
            <person name="Oren A."/>
            <person name="Chaudhuri R.R."/>
            <person name="La Ragione R."/>
            <person name="Hildebrand F."/>
            <person name="Pallen M.J."/>
        </authorList>
    </citation>
    <scope>NUCLEOTIDE SEQUENCE</scope>
    <source>
        <strain evidence="6">CHK193-16274</strain>
    </source>
</reference>
<evidence type="ECO:0000313" key="7">
    <source>
        <dbReference type="Proteomes" id="UP000749320"/>
    </source>
</evidence>
<feature type="domain" description="PNPLA" evidence="5">
    <location>
        <begin position="8"/>
        <end position="193"/>
    </location>
</feature>
<dbReference type="Pfam" id="PF01734">
    <property type="entry name" value="Patatin"/>
    <property type="match status" value="1"/>
</dbReference>
<evidence type="ECO:0000256" key="3">
    <source>
        <dbReference type="ARBA" id="ARBA00023098"/>
    </source>
</evidence>
<comment type="caution">
    <text evidence="6">The sequence shown here is derived from an EMBL/GenBank/DDBJ whole genome shotgun (WGS) entry which is preliminary data.</text>
</comment>
<dbReference type="InterPro" id="IPR016035">
    <property type="entry name" value="Acyl_Trfase/lysoPLipase"/>
</dbReference>
<feature type="short sequence motif" description="GXSXG" evidence="4">
    <location>
        <begin position="39"/>
        <end position="43"/>
    </location>
</feature>
<organism evidence="6 7">
    <name type="scientific">Thomasclavelia spiroformis</name>
    <dbReference type="NCBI Taxonomy" id="29348"/>
    <lineage>
        <taxon>Bacteria</taxon>
        <taxon>Bacillati</taxon>
        <taxon>Bacillota</taxon>
        <taxon>Erysipelotrichia</taxon>
        <taxon>Erysipelotrichales</taxon>
        <taxon>Coprobacillaceae</taxon>
        <taxon>Thomasclavelia</taxon>
    </lineage>
</organism>
<dbReference type="AlphaFoldDB" id="A0A921GAH8"/>
<dbReference type="InterPro" id="IPR050301">
    <property type="entry name" value="NTE"/>
</dbReference>
<dbReference type="RefSeq" id="WP_224758233.1">
    <property type="nucleotide sequence ID" value="NZ_CAJFOD010000046.1"/>
</dbReference>
<evidence type="ECO:0000259" key="5">
    <source>
        <dbReference type="PROSITE" id="PS51635"/>
    </source>
</evidence>
<keyword evidence="2 4" id="KW-0442">Lipid degradation</keyword>
<keyword evidence="3 4" id="KW-0443">Lipid metabolism</keyword>
<dbReference type="CDD" id="cd07209">
    <property type="entry name" value="Pat_hypo_Ecoli_Z1214_like"/>
    <property type="match status" value="1"/>
</dbReference>
<dbReference type="GO" id="GO:0016042">
    <property type="term" value="P:lipid catabolic process"/>
    <property type="evidence" value="ECO:0007669"/>
    <property type="project" value="UniProtKB-UniRule"/>
</dbReference>
<accession>A0A921GAH8</accession>
<evidence type="ECO:0000256" key="4">
    <source>
        <dbReference type="PROSITE-ProRule" id="PRU01161"/>
    </source>
</evidence>
<name>A0A921GAH8_9FIRM</name>
<dbReference type="PANTHER" id="PTHR14226">
    <property type="entry name" value="NEUROPATHY TARGET ESTERASE/SWISS CHEESE D.MELANOGASTER"/>
    <property type="match status" value="1"/>
</dbReference>
<feature type="active site" description="Nucleophile" evidence="4">
    <location>
        <position position="41"/>
    </location>
</feature>
<feature type="short sequence motif" description="DGA/G" evidence="4">
    <location>
        <begin position="180"/>
        <end position="182"/>
    </location>
</feature>
<proteinExistence type="predicted"/>
<dbReference type="Proteomes" id="UP000749320">
    <property type="component" value="Unassembled WGS sequence"/>
</dbReference>
<dbReference type="PROSITE" id="PS51635">
    <property type="entry name" value="PNPLA"/>
    <property type="match status" value="1"/>
</dbReference>
<dbReference type="SUPFAM" id="SSF52151">
    <property type="entry name" value="FabD/lysophospholipase-like"/>
    <property type="match status" value="1"/>
</dbReference>
<keyword evidence="1 4" id="KW-0378">Hydrolase</keyword>
<dbReference type="Gene3D" id="3.40.1090.10">
    <property type="entry name" value="Cytosolic phospholipase A2 catalytic domain"/>
    <property type="match status" value="1"/>
</dbReference>
<reference evidence="6" key="2">
    <citation type="submission" date="2021-09" db="EMBL/GenBank/DDBJ databases">
        <authorList>
            <person name="Gilroy R."/>
        </authorList>
    </citation>
    <scope>NUCLEOTIDE SEQUENCE</scope>
    <source>
        <strain evidence="6">CHK193-16274</strain>
    </source>
</reference>
<dbReference type="InterPro" id="IPR002641">
    <property type="entry name" value="PNPLA_dom"/>
</dbReference>
<evidence type="ECO:0000313" key="6">
    <source>
        <dbReference type="EMBL" id="HJF39857.1"/>
    </source>
</evidence>
<protein>
    <submittedName>
        <fullName evidence="6">Patatin-like phospholipase family protein</fullName>
    </submittedName>
</protein>
<gene>
    <name evidence="6" type="ORF">K8V91_02940</name>
</gene>
<feature type="short sequence motif" description="GXGXXG" evidence="4">
    <location>
        <begin position="12"/>
        <end position="17"/>
    </location>
</feature>